<dbReference type="InterPro" id="IPR012865">
    <property type="entry name" value="DUF1642"/>
</dbReference>
<evidence type="ECO:0000313" key="4">
    <source>
        <dbReference type="Proteomes" id="UP000467536"/>
    </source>
</evidence>
<organism evidence="3">
    <name type="scientific">Listeria monocytogenes</name>
    <dbReference type="NCBI Taxonomy" id="1639"/>
    <lineage>
        <taxon>Bacteria</taxon>
        <taxon>Bacillati</taxon>
        <taxon>Bacillota</taxon>
        <taxon>Bacilli</taxon>
        <taxon>Bacillales</taxon>
        <taxon>Listeriaceae</taxon>
        <taxon>Listeria</taxon>
    </lineage>
</organism>
<evidence type="ECO:0000313" key="5">
    <source>
        <dbReference type="Proteomes" id="UP000528151"/>
    </source>
</evidence>
<evidence type="ECO:0000313" key="1">
    <source>
        <dbReference type="EMBL" id="EAG4461550.1"/>
    </source>
</evidence>
<gene>
    <name evidence="1" type="ORF">CA369_04560</name>
    <name evidence="2" type="ORF">FV747_06945</name>
    <name evidence="3" type="ORF">GHH22_13695</name>
</gene>
<dbReference type="RefSeq" id="WP_020830815.1">
    <property type="nucleotide sequence ID" value="NZ_CP015508.1"/>
</dbReference>
<dbReference type="EMBL" id="AANEHK010000005">
    <property type="protein sequence ID" value="EDO0985724.1"/>
    <property type="molecule type" value="Genomic_DNA"/>
</dbReference>
<name>A0A3D7VG20_LISMN</name>
<reference evidence="3" key="1">
    <citation type="journal article" date="2018" name="Genome Biol.">
        <title>SKESA: strategic k-mer extension for scrupulous assemblies.</title>
        <authorList>
            <person name="Souvorov A."/>
            <person name="Agarwala R."/>
            <person name="Lipman D.J."/>
        </authorList>
    </citation>
    <scope>NUCLEOTIDE SEQUENCE [LARGE SCALE GENOMIC DNA]</scope>
    <source>
        <strain evidence="3">09CEB371LM</strain>
    </source>
</reference>
<dbReference type="Proteomes" id="UP000528151">
    <property type="component" value="Unassembled WGS sequence"/>
</dbReference>
<protein>
    <submittedName>
        <fullName evidence="1">DUF1642 domain-containing protein</fullName>
    </submittedName>
</protein>
<sequence>MKNITQEYVEGVKDHKGFTVIKAPVVSEAVANWFERNKEALEYRIGKYIYDFNIHAQESDAFYRFMNNVIGKPLETLISMQYGYYVQKEVSE</sequence>
<evidence type="ECO:0000313" key="3">
    <source>
        <dbReference type="EMBL" id="HAA8054191.1"/>
    </source>
</evidence>
<reference evidence="1 5" key="2">
    <citation type="submission" date="2018-06" db="EMBL/GenBank/DDBJ databases">
        <authorList>
            <consortium name="GenomeTrakr: Next Generation Sequencing Network for Food Pathogen Tracability"/>
        </authorList>
    </citation>
    <scope>NUCLEOTIDE SEQUENCE [LARGE SCALE GENOMIC DNA]</scope>
    <source>
        <strain evidence="1 5">CFSAN063727</strain>
    </source>
</reference>
<comment type="caution">
    <text evidence="3">The sequence shown here is derived from an EMBL/GenBank/DDBJ whole genome shotgun (WGS) entry which is preliminary data.</text>
</comment>
<dbReference type="Proteomes" id="UP000467536">
    <property type="component" value="Unassembled WGS sequence"/>
</dbReference>
<dbReference type="EMBL" id="DAAEEB010000012">
    <property type="protein sequence ID" value="HAA8054191.1"/>
    <property type="molecule type" value="Genomic_DNA"/>
</dbReference>
<accession>A0A3D7VG20</accession>
<dbReference type="EMBL" id="AABBZO010000004">
    <property type="protein sequence ID" value="EAG4461550.1"/>
    <property type="molecule type" value="Genomic_DNA"/>
</dbReference>
<dbReference type="AlphaFoldDB" id="A0A3D7VG20"/>
<dbReference type="Pfam" id="PF07852">
    <property type="entry name" value="DUF1642"/>
    <property type="match status" value="1"/>
</dbReference>
<reference evidence="2 4" key="3">
    <citation type="submission" date="2019-08" db="EMBL/GenBank/DDBJ databases">
        <authorList>
            <person name="Ashton P.M."/>
            <person name="Dallman T."/>
            <person name="Nair S."/>
            <person name="De Pinna E."/>
            <person name="Peters T."/>
            <person name="Grant K."/>
        </authorList>
    </citation>
    <scope>NUCLEOTIDE SEQUENCE [LARGE SCALE GENOMIC DNA]</scope>
    <source>
        <strain evidence="2 4">788324</strain>
    </source>
</reference>
<proteinExistence type="predicted"/>
<evidence type="ECO:0000313" key="2">
    <source>
        <dbReference type="EMBL" id="EDO0985724.1"/>
    </source>
</evidence>
<reference evidence="3" key="4">
    <citation type="submission" date="2019-10" db="EMBL/GenBank/DDBJ databases">
        <authorList>
            <consortium name="NCBI Pathogen Detection Project"/>
        </authorList>
    </citation>
    <scope>NUCLEOTIDE SEQUENCE</scope>
    <source>
        <strain evidence="3">09CEB371LM</strain>
    </source>
</reference>
<dbReference type="Proteomes" id="UP000840039">
    <property type="component" value="Unassembled WGS sequence"/>
</dbReference>